<dbReference type="EMBL" id="JAGGKT010000011">
    <property type="protein sequence ID" value="MBP1933431.1"/>
    <property type="molecule type" value="Genomic_DNA"/>
</dbReference>
<evidence type="ECO:0000259" key="5">
    <source>
        <dbReference type="PROSITE" id="PS50106"/>
    </source>
</evidence>
<evidence type="ECO:0000256" key="2">
    <source>
        <dbReference type="ARBA" id="ARBA00022670"/>
    </source>
</evidence>
<accession>A0ABS4GT57</accession>
<evidence type="ECO:0000256" key="3">
    <source>
        <dbReference type="ARBA" id="ARBA00022801"/>
    </source>
</evidence>
<dbReference type="InterPro" id="IPR009003">
    <property type="entry name" value="Peptidase_S1_PA"/>
</dbReference>
<dbReference type="SUPFAM" id="SSF50156">
    <property type="entry name" value="PDZ domain-like"/>
    <property type="match status" value="1"/>
</dbReference>
<dbReference type="InterPro" id="IPR001478">
    <property type="entry name" value="PDZ"/>
</dbReference>
<keyword evidence="3" id="KW-0378">Hydrolase</keyword>
<dbReference type="PANTHER" id="PTHR22939">
    <property type="entry name" value="SERINE PROTEASE FAMILY S1C HTRA-RELATED"/>
    <property type="match status" value="1"/>
</dbReference>
<comment type="similarity">
    <text evidence="1">Belongs to the peptidase S1C family.</text>
</comment>
<name>A0ABS4GT57_9BACL</name>
<evidence type="ECO:0000313" key="6">
    <source>
        <dbReference type="EMBL" id="MBP1933431.1"/>
    </source>
</evidence>
<dbReference type="SMART" id="SM00228">
    <property type="entry name" value="PDZ"/>
    <property type="match status" value="1"/>
</dbReference>
<dbReference type="Proteomes" id="UP001519343">
    <property type="component" value="Unassembled WGS sequence"/>
</dbReference>
<feature type="domain" description="PDZ" evidence="5">
    <location>
        <begin position="294"/>
        <end position="348"/>
    </location>
</feature>
<keyword evidence="7" id="KW-1185">Reference proteome</keyword>
<evidence type="ECO:0000256" key="1">
    <source>
        <dbReference type="ARBA" id="ARBA00010541"/>
    </source>
</evidence>
<reference evidence="6 7" key="1">
    <citation type="submission" date="2021-03" db="EMBL/GenBank/DDBJ databases">
        <title>Genomic Encyclopedia of Type Strains, Phase IV (KMG-IV): sequencing the most valuable type-strain genomes for metagenomic binning, comparative biology and taxonomic classification.</title>
        <authorList>
            <person name="Goeker M."/>
        </authorList>
    </citation>
    <scope>NUCLEOTIDE SEQUENCE [LARGE SCALE GENOMIC DNA]</scope>
    <source>
        <strain evidence="6 7">DSM 24738</strain>
    </source>
</reference>
<dbReference type="GO" id="GO:0008233">
    <property type="term" value="F:peptidase activity"/>
    <property type="evidence" value="ECO:0007669"/>
    <property type="project" value="UniProtKB-KW"/>
</dbReference>
<sequence length="391" mass="42019">MSGSKTIKTVAVSFLAGSLLTGAFWLGVDNATYFNPAKESVSAKATTSQNTSIQQASLLEQKDTNVIAKMVDEAGPAVVKIETESVEKGTMSERDLFFRQFFGGDPFPQGQQKKQSLGSGFIISKDGYIVTNNHVIEAADTIKVNVTGTKEKYDAKVIGSDPELDLAVLKITAKEDLPTLKLGNSDLIRVGDWSVAIGNPYGLDHTVTVGVISAKERPLNIGEARFKNLLQTDASINPGNSGGPLLNLQGEVIGINTAINAEAQGIGFAIPINTVQEVLDDLIHKGKVSRPWLGVSLQDLTPELQKYFGIDMSEGAVIGYVANGSPAEKAGFQQGDIVVEIDKQKVKSADQLVEMVGKSKVGEKHQFLLYRNGKFETVTVIIGEKNYNSKE</sequence>
<organism evidence="6 7">
    <name type="scientific">Ammoniphilus resinae</name>
    <dbReference type="NCBI Taxonomy" id="861532"/>
    <lineage>
        <taxon>Bacteria</taxon>
        <taxon>Bacillati</taxon>
        <taxon>Bacillota</taxon>
        <taxon>Bacilli</taxon>
        <taxon>Bacillales</taxon>
        <taxon>Paenibacillaceae</taxon>
        <taxon>Aneurinibacillus group</taxon>
        <taxon>Ammoniphilus</taxon>
    </lineage>
</organism>
<dbReference type="SUPFAM" id="SSF50494">
    <property type="entry name" value="Trypsin-like serine proteases"/>
    <property type="match status" value="1"/>
</dbReference>
<dbReference type="InterPro" id="IPR043504">
    <property type="entry name" value="Peptidase_S1_PA_chymotrypsin"/>
</dbReference>
<evidence type="ECO:0000256" key="4">
    <source>
        <dbReference type="ARBA" id="ARBA00022825"/>
    </source>
</evidence>
<protein>
    <submittedName>
        <fullName evidence="6">Do/DeqQ family serine protease</fullName>
    </submittedName>
</protein>
<dbReference type="PRINTS" id="PR00834">
    <property type="entry name" value="PROTEASES2C"/>
</dbReference>
<dbReference type="InterPro" id="IPR036034">
    <property type="entry name" value="PDZ_sf"/>
</dbReference>
<dbReference type="InterPro" id="IPR001940">
    <property type="entry name" value="Peptidase_S1C"/>
</dbReference>
<dbReference type="GO" id="GO:0006508">
    <property type="term" value="P:proteolysis"/>
    <property type="evidence" value="ECO:0007669"/>
    <property type="project" value="UniProtKB-KW"/>
</dbReference>
<keyword evidence="2 6" id="KW-0645">Protease</keyword>
<dbReference type="RefSeq" id="WP_209811449.1">
    <property type="nucleotide sequence ID" value="NZ_JAGGKT010000011.1"/>
</dbReference>
<dbReference type="Pfam" id="PF13180">
    <property type="entry name" value="PDZ_2"/>
    <property type="match status" value="1"/>
</dbReference>
<evidence type="ECO:0000313" key="7">
    <source>
        <dbReference type="Proteomes" id="UP001519343"/>
    </source>
</evidence>
<keyword evidence="4" id="KW-0720">Serine protease</keyword>
<dbReference type="Gene3D" id="2.30.42.10">
    <property type="match status" value="1"/>
</dbReference>
<dbReference type="Gene3D" id="2.40.10.10">
    <property type="entry name" value="Trypsin-like serine proteases"/>
    <property type="match status" value="2"/>
</dbReference>
<dbReference type="PANTHER" id="PTHR22939:SF129">
    <property type="entry name" value="SERINE PROTEASE HTRA2, MITOCHONDRIAL"/>
    <property type="match status" value="1"/>
</dbReference>
<gene>
    <name evidence="6" type="ORF">J2Z37_003444</name>
</gene>
<proteinExistence type="inferred from homology"/>
<comment type="caution">
    <text evidence="6">The sequence shown here is derived from an EMBL/GenBank/DDBJ whole genome shotgun (WGS) entry which is preliminary data.</text>
</comment>
<dbReference type="PROSITE" id="PS50106">
    <property type="entry name" value="PDZ"/>
    <property type="match status" value="1"/>
</dbReference>
<dbReference type="Pfam" id="PF13365">
    <property type="entry name" value="Trypsin_2"/>
    <property type="match status" value="1"/>
</dbReference>